<accession>A0A5A7NY15</accession>
<dbReference type="Proteomes" id="UP000325081">
    <property type="component" value="Unassembled WGS sequence"/>
</dbReference>
<organism evidence="1 2">
    <name type="scientific">Striga asiatica</name>
    <name type="common">Asiatic witchweed</name>
    <name type="synonym">Buchnera asiatica</name>
    <dbReference type="NCBI Taxonomy" id="4170"/>
    <lineage>
        <taxon>Eukaryota</taxon>
        <taxon>Viridiplantae</taxon>
        <taxon>Streptophyta</taxon>
        <taxon>Embryophyta</taxon>
        <taxon>Tracheophyta</taxon>
        <taxon>Spermatophyta</taxon>
        <taxon>Magnoliopsida</taxon>
        <taxon>eudicotyledons</taxon>
        <taxon>Gunneridae</taxon>
        <taxon>Pentapetalae</taxon>
        <taxon>asterids</taxon>
        <taxon>lamiids</taxon>
        <taxon>Lamiales</taxon>
        <taxon>Orobanchaceae</taxon>
        <taxon>Buchnereae</taxon>
        <taxon>Striga</taxon>
    </lineage>
</organism>
<dbReference type="EMBL" id="BKCP01000003">
    <property type="protein sequence ID" value="GER25386.1"/>
    <property type="molecule type" value="Genomic_DNA"/>
</dbReference>
<evidence type="ECO:0000313" key="2">
    <source>
        <dbReference type="Proteomes" id="UP000325081"/>
    </source>
</evidence>
<gene>
    <name evidence="1" type="ORF">STAS_00964</name>
</gene>
<keyword evidence="2" id="KW-1185">Reference proteome</keyword>
<dbReference type="AlphaFoldDB" id="A0A5A7NY15"/>
<evidence type="ECO:0000313" key="1">
    <source>
        <dbReference type="EMBL" id="GER25386.1"/>
    </source>
</evidence>
<reference evidence="2" key="1">
    <citation type="journal article" date="2019" name="Curr. Biol.">
        <title>Genome Sequence of Striga asiatica Provides Insight into the Evolution of Plant Parasitism.</title>
        <authorList>
            <person name="Yoshida S."/>
            <person name="Kim S."/>
            <person name="Wafula E.K."/>
            <person name="Tanskanen J."/>
            <person name="Kim Y.M."/>
            <person name="Honaas L."/>
            <person name="Yang Z."/>
            <person name="Spallek T."/>
            <person name="Conn C.E."/>
            <person name="Ichihashi Y."/>
            <person name="Cheong K."/>
            <person name="Cui S."/>
            <person name="Der J.P."/>
            <person name="Gundlach H."/>
            <person name="Jiao Y."/>
            <person name="Hori C."/>
            <person name="Ishida J.K."/>
            <person name="Kasahara H."/>
            <person name="Kiba T."/>
            <person name="Kim M.S."/>
            <person name="Koo N."/>
            <person name="Laohavisit A."/>
            <person name="Lee Y.H."/>
            <person name="Lumba S."/>
            <person name="McCourt P."/>
            <person name="Mortimer J.C."/>
            <person name="Mutuku J.M."/>
            <person name="Nomura T."/>
            <person name="Sasaki-Sekimoto Y."/>
            <person name="Seto Y."/>
            <person name="Wang Y."/>
            <person name="Wakatake T."/>
            <person name="Sakakibara H."/>
            <person name="Demura T."/>
            <person name="Yamaguchi S."/>
            <person name="Yoneyama K."/>
            <person name="Manabe R.I."/>
            <person name="Nelson D.C."/>
            <person name="Schulman A.H."/>
            <person name="Timko M.P."/>
            <person name="dePamphilis C.W."/>
            <person name="Choi D."/>
            <person name="Shirasu K."/>
        </authorList>
    </citation>
    <scope>NUCLEOTIDE SEQUENCE [LARGE SCALE GENOMIC DNA]</scope>
    <source>
        <strain evidence="2">cv. UVA1</strain>
    </source>
</reference>
<sequence>MATAIRILHRQHKVIERVEGDTVLGDQGKVGVGGVIEHGCGHEAAGGRDERWRGSLSSLGGDGFALEHAFEWGNLHIGIGVDVDVVVLAGCVGEEAFPERGEV</sequence>
<comment type="caution">
    <text evidence="1">The sequence shown here is derived from an EMBL/GenBank/DDBJ whole genome shotgun (WGS) entry which is preliminary data.</text>
</comment>
<proteinExistence type="predicted"/>
<name>A0A5A7NY15_STRAF</name>
<protein>
    <submittedName>
        <fullName evidence="1">Trigger factor</fullName>
    </submittedName>
</protein>